<dbReference type="PROSITE" id="PS50890">
    <property type="entry name" value="PUA"/>
    <property type="match status" value="1"/>
</dbReference>
<dbReference type="FunFam" id="3.40.1160.10:FF:000018">
    <property type="entry name" value="Glutamate 5-kinase"/>
    <property type="match status" value="1"/>
</dbReference>
<dbReference type="SUPFAM" id="SSF53633">
    <property type="entry name" value="Carbamate kinase-like"/>
    <property type="match status" value="1"/>
</dbReference>
<dbReference type="OrthoDB" id="9804434at2"/>
<name>A0A1T5MJA2_9FIRM</name>
<dbReference type="InterPro" id="IPR005715">
    <property type="entry name" value="Glu_5kinase/COase_Synthase"/>
</dbReference>
<dbReference type="STRING" id="36842.SAMN02194393_04793"/>
<evidence type="ECO:0000256" key="3">
    <source>
        <dbReference type="ARBA" id="ARBA00022650"/>
    </source>
</evidence>
<comment type="pathway">
    <text evidence="8">Amino-acid biosynthesis; L-proline biosynthesis; L-glutamate 5-semialdehyde from L-glutamate: step 1/2.</text>
</comment>
<dbReference type="PRINTS" id="PR00474">
    <property type="entry name" value="GLU5KINASE"/>
</dbReference>
<evidence type="ECO:0000256" key="8">
    <source>
        <dbReference type="HAMAP-Rule" id="MF_00456"/>
    </source>
</evidence>
<dbReference type="GO" id="GO:0003723">
    <property type="term" value="F:RNA binding"/>
    <property type="evidence" value="ECO:0007669"/>
    <property type="project" value="InterPro"/>
</dbReference>
<dbReference type="NCBIfam" id="TIGR01027">
    <property type="entry name" value="proB"/>
    <property type="match status" value="1"/>
</dbReference>
<dbReference type="Proteomes" id="UP000190285">
    <property type="component" value="Unassembled WGS sequence"/>
</dbReference>
<dbReference type="GO" id="GO:0055129">
    <property type="term" value="P:L-proline biosynthetic process"/>
    <property type="evidence" value="ECO:0007669"/>
    <property type="project" value="UniProtKB-UniRule"/>
</dbReference>
<comment type="catalytic activity">
    <reaction evidence="8">
        <text>L-glutamate + ATP = L-glutamyl 5-phosphate + ADP</text>
        <dbReference type="Rhea" id="RHEA:14877"/>
        <dbReference type="ChEBI" id="CHEBI:29985"/>
        <dbReference type="ChEBI" id="CHEBI:30616"/>
        <dbReference type="ChEBI" id="CHEBI:58274"/>
        <dbReference type="ChEBI" id="CHEBI:456216"/>
        <dbReference type="EC" id="2.7.2.11"/>
    </reaction>
</comment>
<organism evidence="10 11">
    <name type="scientific">Maledivibacter halophilus</name>
    <dbReference type="NCBI Taxonomy" id="36842"/>
    <lineage>
        <taxon>Bacteria</taxon>
        <taxon>Bacillati</taxon>
        <taxon>Bacillota</taxon>
        <taxon>Clostridia</taxon>
        <taxon>Peptostreptococcales</taxon>
        <taxon>Caminicellaceae</taxon>
        <taxon>Maledivibacter</taxon>
    </lineage>
</organism>
<dbReference type="InterPro" id="IPR019797">
    <property type="entry name" value="Glutamate_5-kinase_CS"/>
</dbReference>
<feature type="binding site" evidence="8">
    <location>
        <position position="18"/>
    </location>
    <ligand>
        <name>ATP</name>
        <dbReference type="ChEBI" id="CHEBI:30616"/>
    </ligand>
</feature>
<keyword evidence="3 8" id="KW-0641">Proline biosynthesis</keyword>
<evidence type="ECO:0000259" key="9">
    <source>
        <dbReference type="SMART" id="SM00359"/>
    </source>
</evidence>
<dbReference type="EMBL" id="FUZT01000016">
    <property type="protein sequence ID" value="SKC87959.1"/>
    <property type="molecule type" value="Genomic_DNA"/>
</dbReference>
<dbReference type="RefSeq" id="WP_079495319.1">
    <property type="nucleotide sequence ID" value="NZ_FUZT01000016.1"/>
</dbReference>
<feature type="binding site" evidence="8">
    <location>
        <position position="157"/>
    </location>
    <ligand>
        <name>substrate</name>
    </ligand>
</feature>
<comment type="subcellular location">
    <subcellularLocation>
        <location evidence="8">Cytoplasm</location>
    </subcellularLocation>
</comment>
<keyword evidence="5 8" id="KW-0547">Nucleotide-binding</keyword>
<dbReference type="InterPro" id="IPR001057">
    <property type="entry name" value="Glu/AcGlu_kinase"/>
</dbReference>
<protein>
    <recommendedName>
        <fullName evidence="8">Glutamate 5-kinase</fullName>
        <ecNumber evidence="8">2.7.2.11</ecNumber>
    </recommendedName>
    <alternativeName>
        <fullName evidence="8">Gamma-glutamyl kinase</fullName>
        <shortName evidence="8">GK</shortName>
    </alternativeName>
</protein>
<keyword evidence="11" id="KW-1185">Reference proteome</keyword>
<dbReference type="InterPro" id="IPR001048">
    <property type="entry name" value="Asp/Glu/Uridylate_kinase"/>
</dbReference>
<dbReference type="GO" id="GO:0005524">
    <property type="term" value="F:ATP binding"/>
    <property type="evidence" value="ECO:0007669"/>
    <property type="project" value="UniProtKB-KW"/>
</dbReference>
<gene>
    <name evidence="8" type="primary">proB</name>
    <name evidence="10" type="ORF">SAMN02194393_04793</name>
</gene>
<dbReference type="PIRSF" id="PIRSF000729">
    <property type="entry name" value="GK"/>
    <property type="match status" value="1"/>
</dbReference>
<keyword evidence="7 8" id="KW-0067">ATP-binding</keyword>
<dbReference type="SMART" id="SM00359">
    <property type="entry name" value="PUA"/>
    <property type="match status" value="1"/>
</dbReference>
<feature type="domain" description="PUA" evidence="9">
    <location>
        <begin position="285"/>
        <end position="368"/>
    </location>
</feature>
<dbReference type="CDD" id="cd21157">
    <property type="entry name" value="PUA_G5K"/>
    <property type="match status" value="1"/>
</dbReference>
<dbReference type="HAMAP" id="MF_00456">
    <property type="entry name" value="ProB"/>
    <property type="match status" value="1"/>
</dbReference>
<dbReference type="GO" id="GO:0004349">
    <property type="term" value="F:glutamate 5-kinase activity"/>
    <property type="evidence" value="ECO:0007669"/>
    <property type="project" value="UniProtKB-UniRule"/>
</dbReference>
<dbReference type="SUPFAM" id="SSF88697">
    <property type="entry name" value="PUA domain-like"/>
    <property type="match status" value="1"/>
</dbReference>
<keyword evidence="4 8" id="KW-0808">Transferase</keyword>
<evidence type="ECO:0000256" key="4">
    <source>
        <dbReference type="ARBA" id="ARBA00022679"/>
    </source>
</evidence>
<keyword evidence="2 8" id="KW-0028">Amino-acid biosynthesis</keyword>
<dbReference type="InterPro" id="IPR036393">
    <property type="entry name" value="AceGlu_kinase-like_sf"/>
</dbReference>
<dbReference type="Gene3D" id="2.30.130.10">
    <property type="entry name" value="PUA domain"/>
    <property type="match status" value="1"/>
</dbReference>
<evidence type="ECO:0000256" key="6">
    <source>
        <dbReference type="ARBA" id="ARBA00022777"/>
    </source>
</evidence>
<dbReference type="EC" id="2.7.2.11" evidence="8"/>
<dbReference type="AlphaFoldDB" id="A0A1T5MJA2"/>
<evidence type="ECO:0000313" key="10">
    <source>
        <dbReference type="EMBL" id="SKC87959.1"/>
    </source>
</evidence>
<evidence type="ECO:0000256" key="2">
    <source>
        <dbReference type="ARBA" id="ARBA00022605"/>
    </source>
</evidence>
<dbReference type="Pfam" id="PF00696">
    <property type="entry name" value="AA_kinase"/>
    <property type="match status" value="1"/>
</dbReference>
<dbReference type="InterPro" id="IPR002478">
    <property type="entry name" value="PUA"/>
</dbReference>
<evidence type="ECO:0000256" key="7">
    <source>
        <dbReference type="ARBA" id="ARBA00022840"/>
    </source>
</evidence>
<comment type="function">
    <text evidence="8">Catalyzes the transfer of a phosphate group to glutamate to form L-glutamate 5-phosphate.</text>
</comment>
<proteinExistence type="inferred from homology"/>
<sequence>MEINREKYIKDIKRIVVKIGTSTLTHSTGLLNLNRIESIVRQIADANNKGIEVALVTSGAIGAGMGKLGLKTRPKTIPEKQAAAAVGQGVLLHMYEKIFSEYGKTAAQILLTKEDILNRKRFLNARNTFFTLFNQGVIPIINENDAIAVDEIKFGDNDTLSAMVTSLVEADLLILLSDIEGLYDSNPKENKEAKLISHVSDISDSIKEAAGGAGSSFGTGGMITKISAAEIAVKAGSSMVIVNGAAKNIISQVLECKDVGTFFEAYKHPLQGRKCWLSYNTLIKGKIEVDDGAAEAIVKHRKSLLPAGILSIDGVFEKGDIVSIVNVEGSELARGITNYNSPDIDLIKGDQTSNIEDKLHYKTYDEVVHANNLVIL</sequence>
<evidence type="ECO:0000313" key="11">
    <source>
        <dbReference type="Proteomes" id="UP000190285"/>
    </source>
</evidence>
<comment type="similarity">
    <text evidence="8">Belongs to the glutamate 5-kinase family.</text>
</comment>
<dbReference type="GO" id="GO:0005829">
    <property type="term" value="C:cytosol"/>
    <property type="evidence" value="ECO:0007669"/>
    <property type="project" value="TreeGrafter"/>
</dbReference>
<dbReference type="CDD" id="cd04242">
    <property type="entry name" value="AAK_G5K_ProB"/>
    <property type="match status" value="1"/>
</dbReference>
<feature type="binding site" evidence="8">
    <location>
        <begin position="177"/>
        <end position="178"/>
    </location>
    <ligand>
        <name>ATP</name>
        <dbReference type="ChEBI" id="CHEBI:30616"/>
    </ligand>
</feature>
<dbReference type="Pfam" id="PF01472">
    <property type="entry name" value="PUA"/>
    <property type="match status" value="1"/>
</dbReference>
<reference evidence="10 11" key="1">
    <citation type="submission" date="2017-02" db="EMBL/GenBank/DDBJ databases">
        <authorList>
            <person name="Peterson S.W."/>
        </authorList>
    </citation>
    <scope>NUCLEOTIDE SEQUENCE [LARGE SCALE GENOMIC DNA]</scope>
    <source>
        <strain evidence="10 11">M1</strain>
    </source>
</reference>
<feature type="binding site" evidence="8">
    <location>
        <begin position="219"/>
        <end position="225"/>
    </location>
    <ligand>
        <name>ATP</name>
        <dbReference type="ChEBI" id="CHEBI:30616"/>
    </ligand>
</feature>
<dbReference type="UniPathway" id="UPA00098">
    <property type="reaction ID" value="UER00359"/>
</dbReference>
<evidence type="ECO:0000256" key="5">
    <source>
        <dbReference type="ARBA" id="ARBA00022741"/>
    </source>
</evidence>
<dbReference type="InterPro" id="IPR015947">
    <property type="entry name" value="PUA-like_sf"/>
</dbReference>
<evidence type="ECO:0000256" key="1">
    <source>
        <dbReference type="ARBA" id="ARBA00022490"/>
    </source>
</evidence>
<keyword evidence="1 8" id="KW-0963">Cytoplasm</keyword>
<dbReference type="InterPro" id="IPR036974">
    <property type="entry name" value="PUA_sf"/>
</dbReference>
<feature type="binding site" evidence="8">
    <location>
        <position position="58"/>
    </location>
    <ligand>
        <name>substrate</name>
    </ligand>
</feature>
<feature type="binding site" evidence="8">
    <location>
        <position position="145"/>
    </location>
    <ligand>
        <name>substrate</name>
    </ligand>
</feature>
<dbReference type="PANTHER" id="PTHR43654:SF1">
    <property type="entry name" value="ISOPENTENYL PHOSPHATE KINASE"/>
    <property type="match status" value="1"/>
</dbReference>
<dbReference type="InterPro" id="IPR011529">
    <property type="entry name" value="Glu_5kinase"/>
</dbReference>
<dbReference type="InterPro" id="IPR041739">
    <property type="entry name" value="G5K_ProB"/>
</dbReference>
<dbReference type="PROSITE" id="PS00902">
    <property type="entry name" value="GLUTAMATE_5_KINASE"/>
    <property type="match status" value="1"/>
</dbReference>
<accession>A0A1T5MJA2</accession>
<dbReference type="PANTHER" id="PTHR43654">
    <property type="entry name" value="GLUTAMATE 5-KINASE"/>
    <property type="match status" value="1"/>
</dbReference>
<dbReference type="Gene3D" id="3.40.1160.10">
    <property type="entry name" value="Acetylglutamate kinase-like"/>
    <property type="match status" value="2"/>
</dbReference>
<keyword evidence="6 8" id="KW-0418">Kinase</keyword>